<dbReference type="InterPro" id="IPR036282">
    <property type="entry name" value="Glutathione-S-Trfase_C_sf"/>
</dbReference>
<evidence type="ECO:0000256" key="1">
    <source>
        <dbReference type="ARBA" id="ARBA00007409"/>
    </source>
</evidence>
<dbReference type="Pfam" id="PF02798">
    <property type="entry name" value="GST_N"/>
    <property type="match status" value="1"/>
</dbReference>
<feature type="domain" description="GST C-terminal" evidence="4">
    <location>
        <begin position="98"/>
        <end position="222"/>
    </location>
</feature>
<reference evidence="5 6" key="1">
    <citation type="submission" date="2017-01" db="EMBL/GenBank/DDBJ databases">
        <title>The recent genome duplication of the halophilic yeast Hortaea werneckii: insights from long-read sequencing.</title>
        <authorList>
            <person name="Sinha S."/>
            <person name="Flibotte S."/>
            <person name="Neira M."/>
            <person name="Lenassi M."/>
            <person name="Gostincar C."/>
            <person name="Stajich J.E."/>
            <person name="Nislow C.E."/>
        </authorList>
    </citation>
    <scope>NUCLEOTIDE SEQUENCE [LARGE SCALE GENOMIC DNA]</scope>
    <source>
        <strain evidence="5 6">EXF-2000</strain>
    </source>
</reference>
<evidence type="ECO:0000256" key="2">
    <source>
        <dbReference type="RuleBase" id="RU003494"/>
    </source>
</evidence>
<dbReference type="AlphaFoldDB" id="A0A1Z5SXB3"/>
<accession>A0A1Z5SXB3</accession>
<dbReference type="OrthoDB" id="422574at2759"/>
<dbReference type="EMBL" id="MUNK01000204">
    <property type="protein sequence ID" value="OTA25441.1"/>
    <property type="molecule type" value="Genomic_DNA"/>
</dbReference>
<dbReference type="SUPFAM" id="SSF47616">
    <property type="entry name" value="GST C-terminal domain-like"/>
    <property type="match status" value="1"/>
</dbReference>
<dbReference type="InterPro" id="IPR004046">
    <property type="entry name" value="GST_C"/>
</dbReference>
<dbReference type="PROSITE" id="PS50404">
    <property type="entry name" value="GST_NTER"/>
    <property type="match status" value="1"/>
</dbReference>
<dbReference type="PROSITE" id="PS50405">
    <property type="entry name" value="GST_CTER"/>
    <property type="match status" value="1"/>
</dbReference>
<dbReference type="PANTHER" id="PTHR44051">
    <property type="entry name" value="GLUTATHIONE S-TRANSFERASE-RELATED"/>
    <property type="match status" value="1"/>
</dbReference>
<dbReference type="SFLD" id="SFLDG00358">
    <property type="entry name" value="Main_(cytGST)"/>
    <property type="match status" value="1"/>
</dbReference>
<feature type="domain" description="GST N-terminal" evidence="3">
    <location>
        <begin position="5"/>
        <end position="90"/>
    </location>
</feature>
<evidence type="ECO:0000259" key="3">
    <source>
        <dbReference type="PROSITE" id="PS50404"/>
    </source>
</evidence>
<protein>
    <recommendedName>
        <fullName evidence="7">Glutathione S-transferase 2</fullName>
    </recommendedName>
</protein>
<organism evidence="5 6">
    <name type="scientific">Hortaea werneckii EXF-2000</name>
    <dbReference type="NCBI Taxonomy" id="1157616"/>
    <lineage>
        <taxon>Eukaryota</taxon>
        <taxon>Fungi</taxon>
        <taxon>Dikarya</taxon>
        <taxon>Ascomycota</taxon>
        <taxon>Pezizomycotina</taxon>
        <taxon>Dothideomycetes</taxon>
        <taxon>Dothideomycetidae</taxon>
        <taxon>Mycosphaerellales</taxon>
        <taxon>Teratosphaeriaceae</taxon>
        <taxon>Hortaea</taxon>
    </lineage>
</organism>
<dbReference type="Proteomes" id="UP000194280">
    <property type="component" value="Unassembled WGS sequence"/>
</dbReference>
<evidence type="ECO:0000313" key="6">
    <source>
        <dbReference type="Proteomes" id="UP000194280"/>
    </source>
</evidence>
<comment type="similarity">
    <text evidence="1 2">Belongs to the GST superfamily.</text>
</comment>
<comment type="caution">
    <text evidence="5">The sequence shown here is derived from an EMBL/GenBank/DDBJ whole genome shotgun (WGS) entry which is preliminary data.</text>
</comment>
<name>A0A1Z5SXB3_HORWE</name>
<sequence>MSSVKPLVLHAHGTGPNPYKVACVLESLGVPYEVKLWQFGDAPNGVKGEQFLKINQNGRVPALEDPNNGVVSWESGAVMNYILRVYDKQNKLGPRGNDEQAIVDFEKWSFFLVSTLGPFMGQVNWFRHYHSKKNDDALERYEAQAYRCFEVLEGQLKHGGQWILPGDGPSAVDFHFYPWVYQHGFAGLSLDRYPTVAKWVKNVNELKEVKSAYEKVAKGQQM</sequence>
<dbReference type="InterPro" id="IPR004045">
    <property type="entry name" value="Glutathione_S-Trfase_N"/>
</dbReference>
<dbReference type="InterPro" id="IPR036249">
    <property type="entry name" value="Thioredoxin-like_sf"/>
</dbReference>
<dbReference type="PANTHER" id="PTHR44051:SF14">
    <property type="entry name" value="GLUTATHIONE S-TRANSFERASE II"/>
    <property type="match status" value="1"/>
</dbReference>
<dbReference type="InterPro" id="IPR010987">
    <property type="entry name" value="Glutathione-S-Trfase_C-like"/>
</dbReference>
<evidence type="ECO:0000313" key="5">
    <source>
        <dbReference type="EMBL" id="OTA25441.1"/>
    </source>
</evidence>
<dbReference type="Pfam" id="PF00043">
    <property type="entry name" value="GST_C"/>
    <property type="match status" value="1"/>
</dbReference>
<gene>
    <name evidence="5" type="ORF">BTJ68_11516</name>
</gene>
<evidence type="ECO:0008006" key="7">
    <source>
        <dbReference type="Google" id="ProtNLM"/>
    </source>
</evidence>
<dbReference type="SFLD" id="SFLDS00019">
    <property type="entry name" value="Glutathione_Transferase_(cytos"/>
    <property type="match status" value="1"/>
</dbReference>
<dbReference type="InParanoid" id="A0A1Z5SXB3"/>
<dbReference type="Gene3D" id="1.20.1050.130">
    <property type="match status" value="1"/>
</dbReference>
<dbReference type="InterPro" id="IPR040079">
    <property type="entry name" value="Glutathione_S-Trfase"/>
</dbReference>
<dbReference type="SUPFAM" id="SSF52833">
    <property type="entry name" value="Thioredoxin-like"/>
    <property type="match status" value="1"/>
</dbReference>
<evidence type="ECO:0000259" key="4">
    <source>
        <dbReference type="PROSITE" id="PS50405"/>
    </source>
</evidence>
<proteinExistence type="inferred from homology"/>
<keyword evidence="6" id="KW-1185">Reference proteome</keyword>
<dbReference type="VEuPathDB" id="FungiDB:BTJ68_11516"/>
<dbReference type="STRING" id="1157616.A0A1Z5SXB3"/>